<comment type="caution">
    <text evidence="1">The sequence shown here is derived from an EMBL/GenBank/DDBJ whole genome shotgun (WGS) entry which is preliminary data.</text>
</comment>
<dbReference type="AlphaFoldDB" id="A0A6I4IGN1"/>
<dbReference type="RefSeq" id="WP_157504185.1">
    <property type="nucleotide sequence ID" value="NZ_VDCZ01000003.1"/>
</dbReference>
<accession>A0A6I4IGN1</accession>
<dbReference type="NCBIfam" id="TIGR01200">
    <property type="entry name" value="GLPGLI"/>
    <property type="match status" value="1"/>
</dbReference>
<sequence>MKKIFFLVFISNLVFCQNLEVKFKFHQNKSYDLVSTIKNFKLIQNERASTFVFDDIRNISQIKNKEYASVYKENDSLVIFLMNGESFLFFEKEQIYKNFEKNFLIADLRLEMKSPKIYIEDKIDIFNWEIINNKDTLIGGFNCKIAKTNFRGRDYIAYFSNEIANYGGPWKFDGLPGFILKVESLDGYLLIEPVEIIRTTSNEIPNPFINKKTTLFTDLSKLLLEKDKKYLARTKSLPNPPERIVVGKPDMIEDTGLGERVYE</sequence>
<proteinExistence type="predicted"/>
<dbReference type="InterPro" id="IPR005901">
    <property type="entry name" value="GLPGLI"/>
</dbReference>
<keyword evidence="2" id="KW-1185">Reference proteome</keyword>
<name>A0A6I4IGN1_9FLAO</name>
<dbReference type="Proteomes" id="UP000431264">
    <property type="component" value="Unassembled WGS sequence"/>
</dbReference>
<evidence type="ECO:0000313" key="2">
    <source>
        <dbReference type="Proteomes" id="UP000431264"/>
    </source>
</evidence>
<evidence type="ECO:0000313" key="1">
    <source>
        <dbReference type="EMBL" id="MVO08760.1"/>
    </source>
</evidence>
<reference evidence="2" key="1">
    <citation type="submission" date="2019-05" db="EMBL/GenBank/DDBJ databases">
        <title>Flavobacterium profundi sp. nov., isolated from a deep-sea seamount.</title>
        <authorList>
            <person name="Zhang D.-C."/>
        </authorList>
    </citation>
    <scope>NUCLEOTIDE SEQUENCE [LARGE SCALE GENOMIC DNA]</scope>
    <source>
        <strain evidence="2">TP390</strain>
    </source>
</reference>
<gene>
    <name evidence="1" type="ORF">GOQ30_06230</name>
</gene>
<dbReference type="EMBL" id="WQLW01000003">
    <property type="protein sequence ID" value="MVO08760.1"/>
    <property type="molecule type" value="Genomic_DNA"/>
</dbReference>
<protein>
    <submittedName>
        <fullName evidence="1">GLPGLI family protein</fullName>
    </submittedName>
</protein>
<dbReference type="OrthoDB" id="1440774at2"/>
<organism evidence="1 2">
    <name type="scientific">Flavobacterium profundi</name>
    <dbReference type="NCBI Taxonomy" id="1774945"/>
    <lineage>
        <taxon>Bacteria</taxon>
        <taxon>Pseudomonadati</taxon>
        <taxon>Bacteroidota</taxon>
        <taxon>Flavobacteriia</taxon>
        <taxon>Flavobacteriales</taxon>
        <taxon>Flavobacteriaceae</taxon>
        <taxon>Flavobacterium</taxon>
    </lineage>
</organism>